<dbReference type="AlphaFoldDB" id="A0A2J6Q280"/>
<dbReference type="InterPro" id="IPR034686">
    <property type="entry name" value="Terpene_cyclase-like_2"/>
</dbReference>
<name>A0A2J6Q280_9HELO</name>
<dbReference type="PANTHER" id="PTHR35201:SF4">
    <property type="entry name" value="BETA-PINACENE SYNTHASE-RELATED"/>
    <property type="match status" value="1"/>
</dbReference>
<evidence type="ECO:0000313" key="6">
    <source>
        <dbReference type="Proteomes" id="UP000235672"/>
    </source>
</evidence>
<keyword evidence="4" id="KW-0456">Lyase</keyword>
<comment type="cofactor">
    <cofactor evidence="1 4">
        <name>Mg(2+)</name>
        <dbReference type="ChEBI" id="CHEBI:18420"/>
    </cofactor>
</comment>
<gene>
    <name evidence="5" type="ORF">NA56DRAFT_704713</name>
</gene>
<dbReference type="STRING" id="1745343.A0A2J6Q280"/>
<dbReference type="SUPFAM" id="SSF48576">
    <property type="entry name" value="Terpenoid synthases"/>
    <property type="match status" value="1"/>
</dbReference>
<evidence type="ECO:0000256" key="4">
    <source>
        <dbReference type="RuleBase" id="RU366034"/>
    </source>
</evidence>
<dbReference type="EMBL" id="KZ613485">
    <property type="protein sequence ID" value="PMD20377.1"/>
    <property type="molecule type" value="Genomic_DNA"/>
</dbReference>
<dbReference type="Gene3D" id="1.10.600.10">
    <property type="entry name" value="Farnesyl Diphosphate Synthase"/>
    <property type="match status" value="1"/>
</dbReference>
<accession>A0A2J6Q280</accession>
<dbReference type="Proteomes" id="UP000235672">
    <property type="component" value="Unassembled WGS sequence"/>
</dbReference>
<dbReference type="InterPro" id="IPR008949">
    <property type="entry name" value="Isoprenoid_synthase_dom_sf"/>
</dbReference>
<reference evidence="5 6" key="1">
    <citation type="submission" date="2016-05" db="EMBL/GenBank/DDBJ databases">
        <title>A degradative enzymes factory behind the ericoid mycorrhizal symbiosis.</title>
        <authorList>
            <consortium name="DOE Joint Genome Institute"/>
            <person name="Martino E."/>
            <person name="Morin E."/>
            <person name="Grelet G."/>
            <person name="Kuo A."/>
            <person name="Kohler A."/>
            <person name="Daghino S."/>
            <person name="Barry K."/>
            <person name="Choi C."/>
            <person name="Cichocki N."/>
            <person name="Clum A."/>
            <person name="Copeland A."/>
            <person name="Hainaut M."/>
            <person name="Haridas S."/>
            <person name="Labutti K."/>
            <person name="Lindquist E."/>
            <person name="Lipzen A."/>
            <person name="Khouja H.-R."/>
            <person name="Murat C."/>
            <person name="Ohm R."/>
            <person name="Olson A."/>
            <person name="Spatafora J."/>
            <person name="Veneault-Fourrey C."/>
            <person name="Henrissat B."/>
            <person name="Grigoriev I."/>
            <person name="Martin F."/>
            <person name="Perotto S."/>
        </authorList>
    </citation>
    <scope>NUCLEOTIDE SEQUENCE [LARGE SCALE GENOMIC DNA]</scope>
    <source>
        <strain evidence="5 6">UAMH 7357</strain>
    </source>
</reference>
<evidence type="ECO:0000256" key="2">
    <source>
        <dbReference type="ARBA" id="ARBA00006333"/>
    </source>
</evidence>
<dbReference type="SFLD" id="SFLDG01020">
    <property type="entry name" value="Terpene_Cyclase_Like_2"/>
    <property type="match status" value="1"/>
</dbReference>
<dbReference type="Pfam" id="PF19086">
    <property type="entry name" value="Terpene_syn_C_2"/>
    <property type="match status" value="1"/>
</dbReference>
<dbReference type="GO" id="GO:0008299">
    <property type="term" value="P:isoprenoid biosynthetic process"/>
    <property type="evidence" value="ECO:0007669"/>
    <property type="project" value="UniProtKB-ARBA"/>
</dbReference>
<evidence type="ECO:0000256" key="3">
    <source>
        <dbReference type="ARBA" id="ARBA00022842"/>
    </source>
</evidence>
<dbReference type="GO" id="GO:0010333">
    <property type="term" value="F:terpene synthase activity"/>
    <property type="evidence" value="ECO:0007669"/>
    <property type="project" value="InterPro"/>
</dbReference>
<organism evidence="5 6">
    <name type="scientific">Hyaloscypha hepaticicola</name>
    <dbReference type="NCBI Taxonomy" id="2082293"/>
    <lineage>
        <taxon>Eukaryota</taxon>
        <taxon>Fungi</taxon>
        <taxon>Dikarya</taxon>
        <taxon>Ascomycota</taxon>
        <taxon>Pezizomycotina</taxon>
        <taxon>Leotiomycetes</taxon>
        <taxon>Helotiales</taxon>
        <taxon>Hyaloscyphaceae</taxon>
        <taxon>Hyaloscypha</taxon>
    </lineage>
</organism>
<evidence type="ECO:0000256" key="1">
    <source>
        <dbReference type="ARBA" id="ARBA00001946"/>
    </source>
</evidence>
<dbReference type="EC" id="4.2.3.-" evidence="4"/>
<dbReference type="GO" id="GO:0046872">
    <property type="term" value="F:metal ion binding"/>
    <property type="evidence" value="ECO:0007669"/>
    <property type="project" value="UniProtKB-KW"/>
</dbReference>
<keyword evidence="4" id="KW-0479">Metal-binding</keyword>
<keyword evidence="3 4" id="KW-0460">Magnesium</keyword>
<dbReference type="SFLD" id="SFLDS00005">
    <property type="entry name" value="Isoprenoid_Synthase_Type_I"/>
    <property type="match status" value="1"/>
</dbReference>
<dbReference type="OrthoDB" id="2861623at2759"/>
<dbReference type="PANTHER" id="PTHR35201">
    <property type="entry name" value="TERPENE SYNTHASE"/>
    <property type="match status" value="1"/>
</dbReference>
<protein>
    <recommendedName>
        <fullName evidence="4">Terpene synthase</fullName>
        <ecNumber evidence="4">4.2.3.-</ecNumber>
    </recommendedName>
</protein>
<keyword evidence="6" id="KW-1185">Reference proteome</keyword>
<evidence type="ECO:0000313" key="5">
    <source>
        <dbReference type="EMBL" id="PMD20377.1"/>
    </source>
</evidence>
<proteinExistence type="inferred from homology"/>
<sequence>MAQAMTALTTQEKTDTSDRGIINHTRGRMITVKIPDMFTSFLSVPPRVNLLYGEVKRESEAWISEKLILDERMSRRIHKLDFAWFCSIAAPDASKEDLRILCDWGNWVFPFDDMFDNGHLRADTKTGQQLLDSLLSAMREGHVDNSPKPVLIEIHDNVWQRVVKKSPQYVQQRFADAMEQYCEGILEHVSDYFDDTVPPLKQYMDIRRRGVGVAPIFSLLECTDEIKIPDKVYKNQYFQELRRVGIDVVLIQNDILSYTKEQSEGVPHNLITVLCANGLLTQRAFDMAGEMLKQCYRDWFLARAEPPSFGEAVDRDVENYVLAIQRVMLASLHWHFKSDRYFGKQKDAVRKSRLITVQG</sequence>
<comment type="similarity">
    <text evidence="2 4">Belongs to the terpene synthase family.</text>
</comment>